<comment type="caution">
    <text evidence="7">The sequence shown here is derived from an EMBL/GenBank/DDBJ whole genome shotgun (WGS) entry which is preliminary data.</text>
</comment>
<keyword evidence="4" id="KW-0539">Nucleus</keyword>
<dbReference type="InterPro" id="IPR036638">
    <property type="entry name" value="HLH_DNA-bd_sf"/>
</dbReference>
<dbReference type="GO" id="GO:0005634">
    <property type="term" value="C:nucleus"/>
    <property type="evidence" value="ECO:0007669"/>
    <property type="project" value="UniProtKB-SubCell"/>
</dbReference>
<evidence type="ECO:0000259" key="6">
    <source>
        <dbReference type="PROSITE" id="PS50888"/>
    </source>
</evidence>
<protein>
    <submittedName>
        <fullName evidence="7">Deadpan-like 4</fullName>
    </submittedName>
</protein>
<dbReference type="Proteomes" id="UP000747542">
    <property type="component" value="Unassembled WGS sequence"/>
</dbReference>
<gene>
    <name evidence="7" type="primary">dpn-L4</name>
    <name evidence="7" type="ORF">Hamer_G006893</name>
</gene>
<proteinExistence type="predicted"/>
<dbReference type="GO" id="GO:0046983">
    <property type="term" value="F:protein dimerization activity"/>
    <property type="evidence" value="ECO:0007669"/>
    <property type="project" value="InterPro"/>
</dbReference>
<dbReference type="Gene3D" id="4.10.280.10">
    <property type="entry name" value="Helix-loop-helix DNA-binding domain"/>
    <property type="match status" value="1"/>
</dbReference>
<keyword evidence="8" id="KW-1185">Reference proteome</keyword>
<accession>A0A8J5N3Z1</accession>
<evidence type="ECO:0000256" key="4">
    <source>
        <dbReference type="ARBA" id="ARBA00023242"/>
    </source>
</evidence>
<evidence type="ECO:0000313" key="8">
    <source>
        <dbReference type="Proteomes" id="UP000747542"/>
    </source>
</evidence>
<feature type="domain" description="BHLH" evidence="6">
    <location>
        <begin position="40"/>
        <end position="113"/>
    </location>
</feature>
<reference evidence="7" key="1">
    <citation type="journal article" date="2021" name="Sci. Adv.">
        <title>The American lobster genome reveals insights on longevity, neural, and immune adaptations.</title>
        <authorList>
            <person name="Polinski J.M."/>
            <person name="Zimin A.V."/>
            <person name="Clark K.F."/>
            <person name="Kohn A.B."/>
            <person name="Sadowski N."/>
            <person name="Timp W."/>
            <person name="Ptitsyn A."/>
            <person name="Khanna P."/>
            <person name="Romanova D.Y."/>
            <person name="Williams P."/>
            <person name="Greenwood S.J."/>
            <person name="Moroz L.L."/>
            <person name="Walt D.R."/>
            <person name="Bodnar A.G."/>
        </authorList>
    </citation>
    <scope>NUCLEOTIDE SEQUENCE</scope>
    <source>
        <strain evidence="7">GMGI-L3</strain>
    </source>
</reference>
<name>A0A8J5N3Z1_HOMAM</name>
<evidence type="ECO:0000256" key="3">
    <source>
        <dbReference type="ARBA" id="ARBA00023163"/>
    </source>
</evidence>
<dbReference type="SUPFAM" id="SSF47459">
    <property type="entry name" value="HLH, helix-loop-helix DNA-binding domain"/>
    <property type="match status" value="1"/>
</dbReference>
<sequence>MLSVLSMTEGHLEDEGDDGPHAHDDDDHNHDNLPLSKAELRKSNKPIMEKRRRARINTCLGELKSLILDAMKKDGLTRVPICPSQSPAWPPVLASSRGGHLSLLLLVVATCPC</sequence>
<organism evidence="7 8">
    <name type="scientific">Homarus americanus</name>
    <name type="common">American lobster</name>
    <dbReference type="NCBI Taxonomy" id="6706"/>
    <lineage>
        <taxon>Eukaryota</taxon>
        <taxon>Metazoa</taxon>
        <taxon>Ecdysozoa</taxon>
        <taxon>Arthropoda</taxon>
        <taxon>Crustacea</taxon>
        <taxon>Multicrustacea</taxon>
        <taxon>Malacostraca</taxon>
        <taxon>Eumalacostraca</taxon>
        <taxon>Eucarida</taxon>
        <taxon>Decapoda</taxon>
        <taxon>Pleocyemata</taxon>
        <taxon>Astacidea</taxon>
        <taxon>Nephropoidea</taxon>
        <taxon>Nephropidae</taxon>
        <taxon>Homarus</taxon>
    </lineage>
</organism>
<feature type="region of interest" description="Disordered" evidence="5">
    <location>
        <begin position="1"/>
        <end position="48"/>
    </location>
</feature>
<evidence type="ECO:0000313" key="7">
    <source>
        <dbReference type="EMBL" id="KAG7172674.1"/>
    </source>
</evidence>
<keyword evidence="3" id="KW-0804">Transcription</keyword>
<dbReference type="InterPro" id="IPR050370">
    <property type="entry name" value="HES_HEY"/>
</dbReference>
<dbReference type="PANTHER" id="PTHR10985">
    <property type="entry name" value="BASIC HELIX-LOOP-HELIX TRANSCRIPTION FACTOR, HES-RELATED"/>
    <property type="match status" value="1"/>
</dbReference>
<evidence type="ECO:0000256" key="1">
    <source>
        <dbReference type="ARBA" id="ARBA00004123"/>
    </source>
</evidence>
<keyword evidence="2" id="KW-0805">Transcription regulation</keyword>
<comment type="subcellular location">
    <subcellularLocation>
        <location evidence="1">Nucleus</location>
    </subcellularLocation>
</comment>
<dbReference type="PROSITE" id="PS50888">
    <property type="entry name" value="BHLH"/>
    <property type="match status" value="1"/>
</dbReference>
<dbReference type="EMBL" id="JAHLQT010010484">
    <property type="protein sequence ID" value="KAG7172674.1"/>
    <property type="molecule type" value="Genomic_DNA"/>
</dbReference>
<feature type="compositionally biased region" description="Basic and acidic residues" evidence="5">
    <location>
        <begin position="10"/>
        <end position="31"/>
    </location>
</feature>
<dbReference type="AlphaFoldDB" id="A0A8J5N3Z1"/>
<evidence type="ECO:0000256" key="2">
    <source>
        <dbReference type="ARBA" id="ARBA00023015"/>
    </source>
</evidence>
<dbReference type="Pfam" id="PF00010">
    <property type="entry name" value="HLH"/>
    <property type="match status" value="1"/>
</dbReference>
<dbReference type="InterPro" id="IPR011598">
    <property type="entry name" value="bHLH_dom"/>
</dbReference>
<evidence type="ECO:0000256" key="5">
    <source>
        <dbReference type="SAM" id="MobiDB-lite"/>
    </source>
</evidence>